<keyword evidence="2" id="KW-1003">Cell membrane</keyword>
<evidence type="ECO:0000313" key="10">
    <source>
        <dbReference type="Proteomes" id="UP000199031"/>
    </source>
</evidence>
<dbReference type="GO" id="GO:0005886">
    <property type="term" value="C:plasma membrane"/>
    <property type="evidence" value="ECO:0007669"/>
    <property type="project" value="UniProtKB-SubCell"/>
</dbReference>
<evidence type="ECO:0000313" key="9">
    <source>
        <dbReference type="EMBL" id="SFQ09871.1"/>
    </source>
</evidence>
<feature type="domain" description="ABC3 transporter permease C-terminal" evidence="7">
    <location>
        <begin position="288"/>
        <end position="402"/>
    </location>
</feature>
<feature type="domain" description="ABC3 transporter permease C-terminal" evidence="7">
    <location>
        <begin position="672"/>
        <end position="785"/>
    </location>
</feature>
<dbReference type="Pfam" id="PF12704">
    <property type="entry name" value="MacB_PCD"/>
    <property type="match status" value="2"/>
</dbReference>
<evidence type="ECO:0000256" key="4">
    <source>
        <dbReference type="ARBA" id="ARBA00022989"/>
    </source>
</evidence>
<sequence>MFKNYLKTAWRNLMKNKAFSLINISGLTIGITVCMMIFLFIMNEFSVDNFHKDGSRIYRVMRGFKNEDKVQRVAYLSGMYAPAILNDFKGQVESAVRISQNDNLFTVGNKSFHEKKVINADSNFFTFFSFPLVKGNATTALQDLHSIVLTETSARKYFGSVDNAVGKIIMLDKGTPLKVTGIAKDVPSNSHIDFDMVVPLENYKDRSWMTVWINNAVYTYIKLAPNTNPAQIEKQFPQFMEKYMGSDMRKYGFHPMLSLTALKDVYFDNAAFDSAKHDDKTVVYIFLSIAVLILLIACINFMNLSTIRAAERSKEVGLRKVLGALRNNLVWQFIGESVLITAISCIISLALLLVVLPWYNQLLGYSLIVSLNTWPLYLFLIGVIIVVGFLAGSYPAFFLSAFSPIQALKGKLRLGKGGSSFRQALVVVQFSISVFLIVGTIIITKQMSFVKNKQLGYNKEQTVIVRIDNNDIYNNINAFKNNLQNNSNVQSVSAMSGEPGGFFDGYAFDLEGHSERINARTEFADFEFAKTLGLKVIAGRDFSAQFPTDTASAVLINRTAATKFGWTPEQAIGKWIKNTVRDDANRKIVGVVDDFNFQSLKENIDALVISPAEDRRVVLIKLKAGNLQQGIALVKDAYTKLVPAYPFEYTFLDEQFNDLYKKDIRQQTILTVFAMLAIFVACLGLFGLASFTATKRFKEIGVRKVLGSSVQNIVVLLSKDLLKPVLIATCIALPVGYWAMNKWLQSFAYKTSVNWWVFLAAAAITFGIAFITVSFKAIKAATVNPVKSLRTE</sequence>
<organism evidence="9 10">
    <name type="scientific">Parafilimonas terrae</name>
    <dbReference type="NCBI Taxonomy" id="1465490"/>
    <lineage>
        <taxon>Bacteria</taxon>
        <taxon>Pseudomonadati</taxon>
        <taxon>Bacteroidota</taxon>
        <taxon>Chitinophagia</taxon>
        <taxon>Chitinophagales</taxon>
        <taxon>Chitinophagaceae</taxon>
        <taxon>Parafilimonas</taxon>
    </lineage>
</organism>
<feature type="transmembrane region" description="Helical" evidence="6">
    <location>
        <begin position="21"/>
        <end position="42"/>
    </location>
</feature>
<dbReference type="RefSeq" id="WP_090657923.1">
    <property type="nucleotide sequence ID" value="NZ_FOXQ01000005.1"/>
</dbReference>
<keyword evidence="4 6" id="KW-1133">Transmembrane helix</keyword>
<dbReference type="PANTHER" id="PTHR30572">
    <property type="entry name" value="MEMBRANE COMPONENT OF TRANSPORTER-RELATED"/>
    <property type="match status" value="1"/>
</dbReference>
<keyword evidence="10" id="KW-1185">Reference proteome</keyword>
<evidence type="ECO:0000256" key="5">
    <source>
        <dbReference type="ARBA" id="ARBA00023136"/>
    </source>
</evidence>
<feature type="transmembrane region" description="Helical" evidence="6">
    <location>
        <begin position="282"/>
        <end position="304"/>
    </location>
</feature>
<evidence type="ECO:0000259" key="7">
    <source>
        <dbReference type="Pfam" id="PF02687"/>
    </source>
</evidence>
<accession>A0A1I5VR10</accession>
<protein>
    <submittedName>
        <fullName evidence="9">Putative ABC transport system permease protein</fullName>
    </submittedName>
</protein>
<dbReference type="GO" id="GO:0022857">
    <property type="term" value="F:transmembrane transporter activity"/>
    <property type="evidence" value="ECO:0007669"/>
    <property type="project" value="TreeGrafter"/>
</dbReference>
<dbReference type="AlphaFoldDB" id="A0A1I5VR10"/>
<feature type="domain" description="MacB-like periplasmic core" evidence="8">
    <location>
        <begin position="431"/>
        <end position="625"/>
    </location>
</feature>
<evidence type="ECO:0000256" key="3">
    <source>
        <dbReference type="ARBA" id="ARBA00022692"/>
    </source>
</evidence>
<dbReference type="InterPro" id="IPR025857">
    <property type="entry name" value="MacB_PCD"/>
</dbReference>
<dbReference type="InterPro" id="IPR003838">
    <property type="entry name" value="ABC3_permease_C"/>
</dbReference>
<keyword evidence="3 6" id="KW-0812">Transmembrane</keyword>
<dbReference type="STRING" id="1465490.SAMN05444277_105136"/>
<evidence type="ECO:0000256" key="2">
    <source>
        <dbReference type="ARBA" id="ARBA00022475"/>
    </source>
</evidence>
<evidence type="ECO:0000256" key="1">
    <source>
        <dbReference type="ARBA" id="ARBA00004651"/>
    </source>
</evidence>
<keyword evidence="5 6" id="KW-0472">Membrane</keyword>
<evidence type="ECO:0000256" key="6">
    <source>
        <dbReference type="SAM" id="Phobius"/>
    </source>
</evidence>
<feature type="transmembrane region" description="Helical" evidence="6">
    <location>
        <begin position="424"/>
        <end position="443"/>
    </location>
</feature>
<dbReference type="EMBL" id="FOXQ01000005">
    <property type="protein sequence ID" value="SFQ09871.1"/>
    <property type="molecule type" value="Genomic_DNA"/>
</dbReference>
<dbReference type="Pfam" id="PF02687">
    <property type="entry name" value="FtsX"/>
    <property type="match status" value="2"/>
</dbReference>
<feature type="transmembrane region" description="Helical" evidence="6">
    <location>
        <begin position="329"/>
        <end position="356"/>
    </location>
</feature>
<gene>
    <name evidence="9" type="ORF">SAMN05444277_105136</name>
</gene>
<feature type="transmembrane region" description="Helical" evidence="6">
    <location>
        <begin position="721"/>
        <end position="740"/>
    </location>
</feature>
<feature type="transmembrane region" description="Helical" evidence="6">
    <location>
        <begin position="376"/>
        <end position="403"/>
    </location>
</feature>
<dbReference type="Proteomes" id="UP000199031">
    <property type="component" value="Unassembled WGS sequence"/>
</dbReference>
<dbReference type="PANTHER" id="PTHR30572:SF18">
    <property type="entry name" value="ABC-TYPE MACROLIDE FAMILY EXPORT SYSTEM PERMEASE COMPONENT 2"/>
    <property type="match status" value="1"/>
</dbReference>
<evidence type="ECO:0000259" key="8">
    <source>
        <dbReference type="Pfam" id="PF12704"/>
    </source>
</evidence>
<proteinExistence type="predicted"/>
<dbReference type="InterPro" id="IPR050250">
    <property type="entry name" value="Macrolide_Exporter_MacB"/>
</dbReference>
<comment type="subcellular location">
    <subcellularLocation>
        <location evidence="1">Cell membrane</location>
        <topology evidence="1">Multi-pass membrane protein</topology>
    </subcellularLocation>
</comment>
<reference evidence="9 10" key="1">
    <citation type="submission" date="2016-10" db="EMBL/GenBank/DDBJ databases">
        <authorList>
            <person name="de Groot N.N."/>
        </authorList>
    </citation>
    <scope>NUCLEOTIDE SEQUENCE [LARGE SCALE GENOMIC DNA]</scope>
    <source>
        <strain evidence="9 10">DSM 28286</strain>
    </source>
</reference>
<feature type="domain" description="MacB-like periplasmic core" evidence="8">
    <location>
        <begin position="20"/>
        <end position="236"/>
    </location>
</feature>
<name>A0A1I5VR10_9BACT</name>
<feature type="transmembrane region" description="Helical" evidence="6">
    <location>
        <begin position="669"/>
        <end position="694"/>
    </location>
</feature>
<dbReference type="OrthoDB" id="1451596at2"/>
<feature type="transmembrane region" description="Helical" evidence="6">
    <location>
        <begin position="755"/>
        <end position="778"/>
    </location>
</feature>